<evidence type="ECO:0000313" key="2">
    <source>
        <dbReference type="Proteomes" id="UP000078559"/>
    </source>
</evidence>
<evidence type="ECO:0000313" key="1">
    <source>
        <dbReference type="EMBL" id="KUI64723.1"/>
    </source>
</evidence>
<protein>
    <submittedName>
        <fullName evidence="1">Uncharacterized protein</fullName>
    </submittedName>
</protein>
<organism evidence="1 2">
    <name type="scientific">Cytospora mali</name>
    <name type="common">Apple Valsa canker fungus</name>
    <name type="synonym">Valsa mali</name>
    <dbReference type="NCBI Taxonomy" id="578113"/>
    <lineage>
        <taxon>Eukaryota</taxon>
        <taxon>Fungi</taxon>
        <taxon>Dikarya</taxon>
        <taxon>Ascomycota</taxon>
        <taxon>Pezizomycotina</taxon>
        <taxon>Sordariomycetes</taxon>
        <taxon>Sordariomycetidae</taxon>
        <taxon>Diaporthales</taxon>
        <taxon>Cytosporaceae</taxon>
        <taxon>Cytospora</taxon>
    </lineage>
</organism>
<reference evidence="1" key="1">
    <citation type="submission" date="2014-12" db="EMBL/GenBank/DDBJ databases">
        <title>Genome Sequence of Valsa Canker Pathogens Uncovers a Specific Adaption of Colonization on Woody Bark.</title>
        <authorList>
            <person name="Yin Z."/>
            <person name="Liu H."/>
            <person name="Gao X."/>
            <person name="Li Z."/>
            <person name="Song N."/>
            <person name="Ke X."/>
            <person name="Dai Q."/>
            <person name="Wu Y."/>
            <person name="Sun Y."/>
            <person name="Xu J.-R."/>
            <person name="Kang Z.K."/>
            <person name="Wang L."/>
            <person name="Huang L."/>
        </authorList>
    </citation>
    <scope>NUCLEOTIDE SEQUENCE [LARGE SCALE GENOMIC DNA]</scope>
    <source>
        <strain evidence="1">03-8</strain>
    </source>
</reference>
<dbReference type="EMBL" id="CM003098">
    <property type="protein sequence ID" value="KUI64723.1"/>
    <property type="molecule type" value="Genomic_DNA"/>
</dbReference>
<dbReference type="AlphaFoldDB" id="A0A194VL87"/>
<sequence>MATRAAGGYGLPSNSTLGSQLHHWLSGTPDMALGMCCPQPRHDFLAVDGGQRGVRGWNWEM</sequence>
<keyword evidence="2" id="KW-1185">Reference proteome</keyword>
<name>A0A194VL87_CYTMA</name>
<proteinExistence type="predicted"/>
<gene>
    <name evidence="1" type="ORF">VM1G_11272</name>
</gene>
<dbReference type="Proteomes" id="UP000078559">
    <property type="component" value="Chromosome 1"/>
</dbReference>
<accession>A0A194VL87</accession>